<gene>
    <name evidence="2" type="ORF">CCHL11_00499</name>
</gene>
<name>A0A1Q8RU11_9PEZI</name>
<comment type="caution">
    <text evidence="2">The sequence shown here is derived from an EMBL/GenBank/DDBJ whole genome shotgun (WGS) entry which is preliminary data.</text>
</comment>
<protein>
    <submittedName>
        <fullName evidence="2">Uncharacterized protein</fullName>
    </submittedName>
</protein>
<dbReference type="Proteomes" id="UP000186583">
    <property type="component" value="Unassembled WGS sequence"/>
</dbReference>
<reference evidence="2 3" key="1">
    <citation type="submission" date="2016-11" db="EMBL/GenBank/DDBJ databases">
        <title>Draft Genome Assembly of Colletotrichum chlorophyti a pathogen of herbaceous plants.</title>
        <authorList>
            <person name="Gan P."/>
            <person name="Narusaka M."/>
            <person name="Tsushima A."/>
            <person name="Narusaka Y."/>
            <person name="Takano Y."/>
            <person name="Shirasu K."/>
        </authorList>
    </citation>
    <scope>NUCLEOTIDE SEQUENCE [LARGE SCALE GENOMIC DNA]</scope>
    <source>
        <strain evidence="2 3">NTL11</strain>
    </source>
</reference>
<feature type="compositionally biased region" description="Basic and acidic residues" evidence="1">
    <location>
        <begin position="138"/>
        <end position="152"/>
    </location>
</feature>
<sequence length="1048" mass="117415">MSSPAPVPSKAAIHALRGLLFGTSCSLVLLAEERRQRIKIARSAVENGRKLKSLKRYSTSGTAAVEALQAEVLNDPDFGGWSSRSRSRISSHEHGRLASGSSRLDQNVAHDVDSDIQRPMRAPSERDGPRNSSIHALPLERRGRVASDAAKRCSNDPSWSRFPLSGPAIQHTSSARVVLTSVKGRTSTGPVKENSITAAVAMFSKAHPNILPENGRSQGSTPRLLQHETPEAALGLIRRAYSSVAKSQPLPEWLFNLSSLLSAACQQEGNVFVAGQILEVVAKHGPMSEQSEVAQLLPETIRSLIALESPLDLQGSEVSDRLHLAASLLMTDIEFTPPPGSPLSPSFVRVGKELITSTLGANRPIDVVDVFQRVYALNQDKLGTTVWFILQLREHSQHMLAIDVFLNTFAKFESTASYSKRICADIVGSVVKARGYLSHEVLQMINQLRQRDSWDVPTQWAKHILWTSLKSTRNYTAALTIFNDVKANDFYGVKNTYDIRARMVRMCVEANDTARAQAQLEELCALHPEARNDVEIAGELALQKAKQGDWPGVHADFKAMKTMQSLSTRNRDHFRRVFSKMLELYAKQHTWGEVEALLETYIREGMCLDQHLVRFIADRHAKCRDIKALGQWLKFCQDAGFATDGAFWAAIFASCRKDWKYDNQQMLDLYRNMKIADIDGAFPDMETCVKNLTLTNTHDRSKLIRVTSYMVSPANEATAFARMKAEANSRNWQHVLATYKRAIHNGMGYSDRSLKLAVAACVHFEGPQSRQAMSLLKKAQLEGHDISDAIYPVILAQLNEIQECHREAADSRGRSRPYKQIKGLFDNLRAKNIRIDDHLYNRAARVCLALRNYREMVSVCTIAAQANGHNDLCYSVFNFTNLFTSYVAMHEYERLRWLLAELKNRAYRTSRPCRNTLKWAAMYLKRASQADKAENLRQSDIEMLVLVQEARDALAKENLNGKAELRETILAVVAEGSKPAQANVVSDNFTDEETSNMLSEGDVSEIRPPALARSSRRLRLRRDANTYRSRGTKPQPTGAWTRKSSLVR</sequence>
<evidence type="ECO:0000256" key="1">
    <source>
        <dbReference type="SAM" id="MobiDB-lite"/>
    </source>
</evidence>
<evidence type="ECO:0000313" key="3">
    <source>
        <dbReference type="Proteomes" id="UP000186583"/>
    </source>
</evidence>
<dbReference type="EMBL" id="MPGH01000088">
    <property type="protein sequence ID" value="OLN87868.1"/>
    <property type="molecule type" value="Genomic_DNA"/>
</dbReference>
<feature type="compositionally biased region" description="Basic and acidic residues" evidence="1">
    <location>
        <begin position="108"/>
        <end position="129"/>
    </location>
</feature>
<dbReference type="OrthoDB" id="185373at2759"/>
<dbReference type="AlphaFoldDB" id="A0A1Q8RU11"/>
<dbReference type="STRING" id="708187.A0A1Q8RU11"/>
<feature type="compositionally biased region" description="Polar residues" evidence="1">
    <location>
        <begin position="1026"/>
        <end position="1035"/>
    </location>
</feature>
<organism evidence="2 3">
    <name type="scientific">Colletotrichum chlorophyti</name>
    <dbReference type="NCBI Taxonomy" id="708187"/>
    <lineage>
        <taxon>Eukaryota</taxon>
        <taxon>Fungi</taxon>
        <taxon>Dikarya</taxon>
        <taxon>Ascomycota</taxon>
        <taxon>Pezizomycotina</taxon>
        <taxon>Sordariomycetes</taxon>
        <taxon>Hypocreomycetidae</taxon>
        <taxon>Glomerellales</taxon>
        <taxon>Glomerellaceae</taxon>
        <taxon>Colletotrichum</taxon>
    </lineage>
</organism>
<feature type="region of interest" description="Disordered" evidence="1">
    <location>
        <begin position="82"/>
        <end position="152"/>
    </location>
</feature>
<evidence type="ECO:0000313" key="2">
    <source>
        <dbReference type="EMBL" id="OLN87868.1"/>
    </source>
</evidence>
<keyword evidence="3" id="KW-1185">Reference proteome</keyword>
<accession>A0A1Q8RU11</accession>
<feature type="region of interest" description="Disordered" evidence="1">
    <location>
        <begin position="983"/>
        <end position="1048"/>
    </location>
</feature>
<proteinExistence type="predicted"/>